<dbReference type="EMBL" id="JAURUE010000001">
    <property type="protein sequence ID" value="MDP9607860.1"/>
    <property type="molecule type" value="Genomic_DNA"/>
</dbReference>
<evidence type="ECO:0000313" key="1">
    <source>
        <dbReference type="EMBL" id="MDP9607860.1"/>
    </source>
</evidence>
<proteinExistence type="predicted"/>
<dbReference type="Proteomes" id="UP001234880">
    <property type="component" value="Unassembled WGS sequence"/>
</dbReference>
<protein>
    <submittedName>
        <fullName evidence="1">Uncharacterized protein</fullName>
    </submittedName>
</protein>
<comment type="caution">
    <text evidence="1">The sequence shown here is derived from an EMBL/GenBank/DDBJ whole genome shotgun (WGS) entry which is preliminary data.</text>
</comment>
<evidence type="ECO:0000313" key="2">
    <source>
        <dbReference type="Proteomes" id="UP001234880"/>
    </source>
</evidence>
<accession>A0ABT9KHH7</accession>
<sequence length="300" mass="32013">MRYGVVVEELAVEVMAQLPTDEARQEVMALVEVARIDLVRDPGSVEEIREALRYRRDGGSAIRSLTSHRQPVHELISVMRVSNGIAWIGAHSAADKAAAQPGMLGGISLTCARDLDADEFLIALGADPDELAARTPYKDLAVPVGRPGKPSPRVNPVMYGTCGDWVYVLEDWGMATWATGYRTVESMRPAPDEEIVCVTMNSWSPPQRLIHAPGDGRAWQAEFGEGAGADSALDAALHAAGAVFPSIGEVGEAAVVAYYEEHGPRLPVAVFTAVGNYCGLSIDQEAVQAGDPPAVLIPMV</sequence>
<keyword evidence="2" id="KW-1185">Reference proteome</keyword>
<dbReference type="RefSeq" id="WP_307109884.1">
    <property type="nucleotide sequence ID" value="NZ_JAURUE010000001.1"/>
</dbReference>
<name>A0ABT9KHH7_9ACTN</name>
<organism evidence="1 2">
    <name type="scientific">Streptomyces demainii</name>
    <dbReference type="NCBI Taxonomy" id="588122"/>
    <lineage>
        <taxon>Bacteria</taxon>
        <taxon>Bacillati</taxon>
        <taxon>Actinomycetota</taxon>
        <taxon>Actinomycetes</taxon>
        <taxon>Kitasatosporales</taxon>
        <taxon>Streptomycetaceae</taxon>
        <taxon>Streptomyces</taxon>
    </lineage>
</organism>
<gene>
    <name evidence="1" type="ORF">JOF35_000137</name>
</gene>
<reference evidence="1 2" key="1">
    <citation type="submission" date="2023-07" db="EMBL/GenBank/DDBJ databases">
        <title>Sequencing the genomes of 1000 actinobacteria strains.</title>
        <authorList>
            <person name="Klenk H.-P."/>
        </authorList>
    </citation>
    <scope>NUCLEOTIDE SEQUENCE [LARGE SCALE GENOMIC DNA]</scope>
    <source>
        <strain evidence="1 2">DSM 41600</strain>
    </source>
</reference>